<dbReference type="AlphaFoldDB" id="A0AAV1SK58"/>
<sequence>MGVAQVQKISNKQIITPFLNPAKTTTPFYKIHHNYPSHSPYYYNSLRLLVKCQFNTERRRSMFQRTWCQFQSVMPGQRGADPNSRSHYSTDLKAMTYDLSRFDEIMSQVLRNEVRSRTKGSVLPLSMARESE</sequence>
<comment type="caution">
    <text evidence="1">The sequence shown here is derived from an EMBL/GenBank/DDBJ whole genome shotgun (WGS) entry which is preliminary data.</text>
</comment>
<evidence type="ECO:0000313" key="1">
    <source>
        <dbReference type="EMBL" id="CAK7350284.1"/>
    </source>
</evidence>
<proteinExistence type="predicted"/>
<accession>A0AAV1SK58</accession>
<dbReference type="Proteomes" id="UP001314170">
    <property type="component" value="Unassembled WGS sequence"/>
</dbReference>
<gene>
    <name evidence="1" type="ORF">DCAF_LOCUS23012</name>
</gene>
<dbReference type="EMBL" id="CAWUPB010001184">
    <property type="protein sequence ID" value="CAK7350284.1"/>
    <property type="molecule type" value="Genomic_DNA"/>
</dbReference>
<reference evidence="1 2" key="1">
    <citation type="submission" date="2024-01" db="EMBL/GenBank/DDBJ databases">
        <authorList>
            <person name="Waweru B."/>
        </authorList>
    </citation>
    <scope>NUCLEOTIDE SEQUENCE [LARGE SCALE GENOMIC DNA]</scope>
</reference>
<protein>
    <submittedName>
        <fullName evidence="1">Uncharacterized protein</fullName>
    </submittedName>
</protein>
<evidence type="ECO:0000313" key="2">
    <source>
        <dbReference type="Proteomes" id="UP001314170"/>
    </source>
</evidence>
<organism evidence="1 2">
    <name type="scientific">Dovyalis caffra</name>
    <dbReference type="NCBI Taxonomy" id="77055"/>
    <lineage>
        <taxon>Eukaryota</taxon>
        <taxon>Viridiplantae</taxon>
        <taxon>Streptophyta</taxon>
        <taxon>Embryophyta</taxon>
        <taxon>Tracheophyta</taxon>
        <taxon>Spermatophyta</taxon>
        <taxon>Magnoliopsida</taxon>
        <taxon>eudicotyledons</taxon>
        <taxon>Gunneridae</taxon>
        <taxon>Pentapetalae</taxon>
        <taxon>rosids</taxon>
        <taxon>fabids</taxon>
        <taxon>Malpighiales</taxon>
        <taxon>Salicaceae</taxon>
        <taxon>Flacourtieae</taxon>
        <taxon>Dovyalis</taxon>
    </lineage>
</organism>
<name>A0AAV1SK58_9ROSI</name>
<keyword evidence="2" id="KW-1185">Reference proteome</keyword>